<accession>A0A8H3XA60</accession>
<comment type="caution">
    <text evidence="1">The sequence shown here is derived from an EMBL/GenBank/DDBJ whole genome shotgun (WGS) entry which is preliminary data.</text>
</comment>
<name>A0A8H3XA60_GIGMA</name>
<keyword evidence="2" id="KW-1185">Reference proteome</keyword>
<evidence type="ECO:0000313" key="2">
    <source>
        <dbReference type="Proteomes" id="UP000439903"/>
    </source>
</evidence>
<dbReference type="EMBL" id="WTPW01001479">
    <property type="protein sequence ID" value="KAF0433255.1"/>
    <property type="molecule type" value="Genomic_DNA"/>
</dbReference>
<sequence length="88" mass="9992">MSVLEWKNISGNLALAKTLHINTILSTVMEKIRETLHINTILSTVMEKIRETLHINTTLELSRNNFGIEEAIAEALYLNVTITHFDLS</sequence>
<dbReference type="Gene3D" id="3.30.450.40">
    <property type="match status" value="1"/>
</dbReference>
<reference evidence="1 2" key="1">
    <citation type="journal article" date="2019" name="Environ. Microbiol.">
        <title>At the nexus of three kingdoms: the genome of the mycorrhizal fungus Gigaspora margarita provides insights into plant, endobacterial and fungal interactions.</title>
        <authorList>
            <person name="Venice F."/>
            <person name="Ghignone S."/>
            <person name="Salvioli di Fossalunga A."/>
            <person name="Amselem J."/>
            <person name="Novero M."/>
            <person name="Xianan X."/>
            <person name="Sedzielewska Toro K."/>
            <person name="Morin E."/>
            <person name="Lipzen A."/>
            <person name="Grigoriev I.V."/>
            <person name="Henrissat B."/>
            <person name="Martin F.M."/>
            <person name="Bonfante P."/>
        </authorList>
    </citation>
    <scope>NUCLEOTIDE SEQUENCE [LARGE SCALE GENOMIC DNA]</scope>
    <source>
        <strain evidence="1 2">BEG34</strain>
    </source>
</reference>
<gene>
    <name evidence="1" type="ORF">F8M41_005109</name>
</gene>
<proteinExistence type="predicted"/>
<evidence type="ECO:0000313" key="1">
    <source>
        <dbReference type="EMBL" id="KAF0433255.1"/>
    </source>
</evidence>
<organism evidence="1 2">
    <name type="scientific">Gigaspora margarita</name>
    <dbReference type="NCBI Taxonomy" id="4874"/>
    <lineage>
        <taxon>Eukaryota</taxon>
        <taxon>Fungi</taxon>
        <taxon>Fungi incertae sedis</taxon>
        <taxon>Mucoromycota</taxon>
        <taxon>Glomeromycotina</taxon>
        <taxon>Glomeromycetes</taxon>
        <taxon>Diversisporales</taxon>
        <taxon>Gigasporaceae</taxon>
        <taxon>Gigaspora</taxon>
    </lineage>
</organism>
<dbReference type="InterPro" id="IPR029016">
    <property type="entry name" value="GAF-like_dom_sf"/>
</dbReference>
<dbReference type="AlphaFoldDB" id="A0A8H3XA60"/>
<dbReference type="Proteomes" id="UP000439903">
    <property type="component" value="Unassembled WGS sequence"/>
</dbReference>
<protein>
    <submittedName>
        <fullName evidence="1">Uncharacterized protein</fullName>
    </submittedName>
</protein>